<feature type="compositionally biased region" description="Polar residues" evidence="1">
    <location>
        <begin position="970"/>
        <end position="979"/>
    </location>
</feature>
<feature type="compositionally biased region" description="Polar residues" evidence="1">
    <location>
        <begin position="1480"/>
        <end position="1494"/>
    </location>
</feature>
<organism evidence="2 3">
    <name type="scientific">Potamilus streckersoni</name>
    <dbReference type="NCBI Taxonomy" id="2493646"/>
    <lineage>
        <taxon>Eukaryota</taxon>
        <taxon>Metazoa</taxon>
        <taxon>Spiralia</taxon>
        <taxon>Lophotrochozoa</taxon>
        <taxon>Mollusca</taxon>
        <taxon>Bivalvia</taxon>
        <taxon>Autobranchia</taxon>
        <taxon>Heteroconchia</taxon>
        <taxon>Palaeoheterodonta</taxon>
        <taxon>Unionida</taxon>
        <taxon>Unionoidea</taxon>
        <taxon>Unionidae</taxon>
        <taxon>Ambleminae</taxon>
        <taxon>Lampsilini</taxon>
        <taxon>Potamilus</taxon>
    </lineage>
</organism>
<reference evidence="2" key="2">
    <citation type="journal article" date="2021" name="Genome Biol. Evol.">
        <title>Developing a high-quality reference genome for a parasitic bivalve with doubly uniparental inheritance (Bivalvia: Unionida).</title>
        <authorList>
            <person name="Smith C.H."/>
        </authorList>
    </citation>
    <scope>NUCLEOTIDE SEQUENCE</scope>
    <source>
        <strain evidence="2">CHS0354</strain>
        <tissue evidence="2">Mantle</tissue>
    </source>
</reference>
<reference evidence="2" key="1">
    <citation type="journal article" date="2021" name="Genome Biol. Evol.">
        <title>A High-Quality Reference Genome for a Parasitic Bivalve with Doubly Uniparental Inheritance (Bivalvia: Unionida).</title>
        <authorList>
            <person name="Smith C.H."/>
        </authorList>
    </citation>
    <scope>NUCLEOTIDE SEQUENCE</scope>
    <source>
        <strain evidence="2">CHS0354</strain>
    </source>
</reference>
<feature type="region of interest" description="Disordered" evidence="1">
    <location>
        <begin position="660"/>
        <end position="710"/>
    </location>
</feature>
<dbReference type="Proteomes" id="UP001195483">
    <property type="component" value="Unassembled WGS sequence"/>
</dbReference>
<feature type="region of interest" description="Disordered" evidence="1">
    <location>
        <begin position="363"/>
        <end position="455"/>
    </location>
</feature>
<sequence>MDNSNIEHVTKPTDVTVSRSSGLSSISNSPLGFSLESEGFETLEFSDILLNNEPNKPNDLNISDNAVTDHNSDSLNVESLSSEETQSDAVSSGRSQIIFSSEDIDCHESVSVPYSKSSMSGAHAKENNSGTKESVPVIAQEQDKVEISVATDKSHADIDEMSSDNIDISEKCISKTSFLGITKSTDDRSFDEKTLINDQEEVNNSRKWKIEEQDKQGKEPKSCSEKLEKSLRVVDTKYVSLEIPGSALETSALDNQNSSCSGLSSEKGAKFEKMLSSDRCQSITEVTDSDEQPTHIDSSDSQAGSSQLTDNGMEEKDQGHSVAVKRDHEREKNADSKQQCREIKQPIIKLSDFMLNTSIRTNREDKKLSHKSKRSWAVKLTTPVSNLSRKRSGKEDNEEKMSFEEQGNQSIFSEKSRNEKPFMEEEKVQDNKSKKEQTTAEERHLENKSEAQAVDLDQLNTKDEVSVKVKVGFSLNGVLSESVSVESIVSSSTSDPQQHANLNGEETIVGKNDSRHSNMQDKSHVQLSSNFPSHHPSSSKHAIPAIKRKMAMNTLDIVPIDGKIPTIKLHKMNHAGHLPSSSQTISENKIAKLKTEVTPSCSGSKDNTQSVHGIQSHAVKRRMPKTSTLSEKRKRDIQRSDPISMDGKVPVIKLQRIHLGEKQEKADMQMNINSLEEPSDRKLRKRNLSPDQEKSDSKKKNQSPSKQSEIHFETNCFESDEEDSLFSKDLLDSLLEKVTEDNGQKFGKELNISKEVKNRDGDFTPVMNVESGGLTGELGGPLANMSSIAGLSPLGHRFNDDSKRQSTGRIKSETHLQKKSSNAVRKAGIDKRLMSCSSDSNHYNSLQKTMAVKEISDQDEQQDETCNDNNKHLLPKDADEVDPEVEALIRKLKYSSHKKRNNLEPVVLLTRIDDENINLADASLKGYDLNFTQKKQTDTFGLKGCEKQMEFKSNWDSSQKLVPLERVNSPIKTGNISRQSTDNKSKTKSSSVNDKHEESIKVEVHASWSEMDSDISGSNIKFKERNVPFETSPCPSKKVRKDQELNNEVLGTVTDKINKKSLDSAGAKHGNISENVWNFKPDNFPVSCATCAYLSSPDSRLIKETYAGKGILSRHVLVAIQRLDSEIDCASTSSLNIKKEKADQKKKHDQGKKIRLREKNKKHVHHLTEKNQDSKSGRKLNIQCKAEASGSEKEDAKSLVMKIRKVLTKKEELDLKDLCLPKGKPNNHGKDVPLSGEVDINIYSTRVKLEKLDVEDTPHQFHLKISHQDRSCFNPEAFNGESGPSSKGITKGKSVTSDSGKLMSNKLSSCKQCITPIGEKSCDTGETLNRSSAFLQRPDDDTDETTDSTSKNQTGVTALPGIDAEMRKTREKSATRSDQKIRDKGLYPLDSEPESDGATSPFTEPLVDDDVKDLPQDMDVSIDSMGTKKDEPLIKREKENGDLSPLVTESPNVHRSPSDPWPKLSQDKTDKSDFSADADVSSTISPQDASQDPGTVNEAHIRSLSFSDEDGEGYKIRPGVIILDPR</sequence>
<feature type="compositionally biased region" description="Basic and acidic residues" evidence="1">
    <location>
        <begin position="800"/>
        <end position="816"/>
    </location>
</feature>
<feature type="compositionally biased region" description="Basic and acidic residues" evidence="1">
    <location>
        <begin position="393"/>
        <end position="403"/>
    </location>
</feature>
<evidence type="ECO:0000256" key="1">
    <source>
        <dbReference type="SAM" id="MobiDB-lite"/>
    </source>
</evidence>
<feature type="compositionally biased region" description="Basic and acidic residues" evidence="1">
    <location>
        <begin position="1465"/>
        <end position="1474"/>
    </location>
</feature>
<feature type="region of interest" description="Disordered" evidence="1">
    <location>
        <begin position="597"/>
        <end position="644"/>
    </location>
</feature>
<feature type="compositionally biased region" description="Basic and acidic residues" evidence="1">
    <location>
        <begin position="1166"/>
        <end position="1176"/>
    </location>
</feature>
<feature type="compositionally biased region" description="Basic and acidic residues" evidence="1">
    <location>
        <begin position="414"/>
        <end position="449"/>
    </location>
</feature>
<feature type="region of interest" description="Disordered" evidence="1">
    <location>
        <begin position="1160"/>
        <end position="1179"/>
    </location>
</feature>
<feature type="region of interest" description="Disordered" evidence="1">
    <location>
        <begin position="1331"/>
        <end position="1497"/>
    </location>
</feature>
<feature type="compositionally biased region" description="Acidic residues" evidence="1">
    <location>
        <begin position="857"/>
        <end position="866"/>
    </location>
</feature>
<feature type="compositionally biased region" description="Polar residues" evidence="1">
    <location>
        <begin position="1"/>
        <end position="17"/>
    </location>
</feature>
<feature type="compositionally biased region" description="Basic and acidic residues" evidence="1">
    <location>
        <begin position="630"/>
        <end position="639"/>
    </location>
</feature>
<feature type="region of interest" description="Disordered" evidence="1">
    <location>
        <begin position="856"/>
        <end position="876"/>
    </location>
</feature>
<evidence type="ECO:0000313" key="3">
    <source>
        <dbReference type="Proteomes" id="UP001195483"/>
    </source>
</evidence>
<feature type="compositionally biased region" description="Basic and acidic residues" evidence="1">
    <location>
        <begin position="1364"/>
        <end position="1385"/>
    </location>
</feature>
<feature type="compositionally biased region" description="Basic and acidic residues" evidence="1">
    <location>
        <begin position="313"/>
        <end position="343"/>
    </location>
</feature>
<feature type="compositionally biased region" description="Polar residues" evidence="1">
    <location>
        <begin position="299"/>
        <end position="310"/>
    </location>
</feature>
<proteinExistence type="predicted"/>
<feature type="region of interest" description="Disordered" evidence="1">
    <location>
        <begin position="964"/>
        <end position="999"/>
    </location>
</feature>
<feature type="compositionally biased region" description="Polar residues" evidence="1">
    <location>
        <begin position="597"/>
        <end position="613"/>
    </location>
</feature>
<protein>
    <submittedName>
        <fullName evidence="2">Uncharacterized protein</fullName>
    </submittedName>
</protein>
<name>A0AAE0VJ15_9BIVA</name>
<feature type="compositionally biased region" description="Polar residues" evidence="1">
    <location>
        <begin position="1282"/>
        <end position="1299"/>
    </location>
</feature>
<feature type="compositionally biased region" description="Basic and acidic residues" evidence="1">
    <location>
        <begin position="512"/>
        <end position="524"/>
    </location>
</feature>
<feature type="region of interest" description="Disordered" evidence="1">
    <location>
        <begin position="1274"/>
        <end position="1303"/>
    </location>
</feature>
<comment type="caution">
    <text evidence="2">The sequence shown here is derived from an EMBL/GenBank/DDBJ whole genome shotgun (WGS) entry which is preliminary data.</text>
</comment>
<accession>A0AAE0VJ15</accession>
<feature type="compositionally biased region" description="Basic and acidic residues" evidence="1">
    <location>
        <begin position="1426"/>
        <end position="1441"/>
    </location>
</feature>
<feature type="compositionally biased region" description="Low complexity" evidence="1">
    <location>
        <begin position="18"/>
        <end position="29"/>
    </location>
</feature>
<keyword evidence="3" id="KW-1185">Reference proteome</keyword>
<feature type="region of interest" description="Disordered" evidence="1">
    <location>
        <begin position="1"/>
        <end position="31"/>
    </location>
</feature>
<reference evidence="2" key="3">
    <citation type="submission" date="2023-05" db="EMBL/GenBank/DDBJ databases">
        <authorList>
            <person name="Smith C.H."/>
        </authorList>
    </citation>
    <scope>NUCLEOTIDE SEQUENCE</scope>
    <source>
        <strain evidence="2">CHS0354</strain>
        <tissue evidence="2">Mantle</tissue>
    </source>
</reference>
<feature type="region of interest" description="Disordered" evidence="1">
    <location>
        <begin position="284"/>
        <end position="343"/>
    </location>
</feature>
<feature type="region of interest" description="Disordered" evidence="1">
    <location>
        <begin position="800"/>
        <end position="819"/>
    </location>
</feature>
<feature type="region of interest" description="Disordered" evidence="1">
    <location>
        <begin position="56"/>
        <end position="91"/>
    </location>
</feature>
<evidence type="ECO:0000313" key="2">
    <source>
        <dbReference type="EMBL" id="KAK3579406.1"/>
    </source>
</evidence>
<gene>
    <name evidence="2" type="ORF">CHS0354_029714</name>
</gene>
<feature type="region of interest" description="Disordered" evidence="1">
    <location>
        <begin position="114"/>
        <end position="134"/>
    </location>
</feature>
<feature type="region of interest" description="Disordered" evidence="1">
    <location>
        <begin position="510"/>
        <end position="541"/>
    </location>
</feature>
<dbReference type="EMBL" id="JAEAOA010001776">
    <property type="protein sequence ID" value="KAK3579406.1"/>
    <property type="molecule type" value="Genomic_DNA"/>
</dbReference>